<dbReference type="SMART" id="SM00448">
    <property type="entry name" value="REC"/>
    <property type="match status" value="1"/>
</dbReference>
<reference evidence="8 9" key="1">
    <citation type="submission" date="2018-10" db="EMBL/GenBank/DDBJ databases">
        <title>Comparative analysis of microorganisms from saline springs in Andes Mountain Range, Colombia.</title>
        <authorList>
            <person name="Rubin E."/>
        </authorList>
    </citation>
    <scope>NUCLEOTIDE SEQUENCE [LARGE SCALE GENOMIC DNA]</scope>
    <source>
        <strain evidence="8 9">USBA 36</strain>
    </source>
</reference>
<dbReference type="InterPro" id="IPR001789">
    <property type="entry name" value="Sig_transdc_resp-reg_receiver"/>
</dbReference>
<keyword evidence="2" id="KW-0902">Two-component regulatory system</keyword>
<evidence type="ECO:0000256" key="3">
    <source>
        <dbReference type="ARBA" id="ARBA00023015"/>
    </source>
</evidence>
<dbReference type="SUPFAM" id="SSF52172">
    <property type="entry name" value="CheY-like"/>
    <property type="match status" value="1"/>
</dbReference>
<dbReference type="PANTHER" id="PTHR44591">
    <property type="entry name" value="STRESS RESPONSE REGULATOR PROTEIN 1"/>
    <property type="match status" value="1"/>
</dbReference>
<evidence type="ECO:0000259" key="7">
    <source>
        <dbReference type="PROSITE" id="PS50110"/>
    </source>
</evidence>
<keyword evidence="3" id="KW-0805">Transcription regulation</keyword>
<dbReference type="FunFam" id="3.40.50.2300:FF:000001">
    <property type="entry name" value="DNA-binding response regulator PhoB"/>
    <property type="match status" value="1"/>
</dbReference>
<proteinExistence type="predicted"/>
<dbReference type="GO" id="GO:0003677">
    <property type="term" value="F:DNA binding"/>
    <property type="evidence" value="ECO:0007669"/>
    <property type="project" value="UniProtKB-KW"/>
</dbReference>
<dbReference type="RefSeq" id="WP_008945210.1">
    <property type="nucleotide sequence ID" value="NZ_RBIG01000001.1"/>
</dbReference>
<dbReference type="GO" id="GO:0000160">
    <property type="term" value="P:phosphorelay signal transduction system"/>
    <property type="evidence" value="ECO:0007669"/>
    <property type="project" value="UniProtKB-KW"/>
</dbReference>
<name>A0A420WSX0_9PROT</name>
<keyword evidence="4" id="KW-0238">DNA-binding</keyword>
<dbReference type="Gene3D" id="3.40.50.2300">
    <property type="match status" value="1"/>
</dbReference>
<evidence type="ECO:0000313" key="8">
    <source>
        <dbReference type="EMBL" id="RKQ73912.1"/>
    </source>
</evidence>
<evidence type="ECO:0000256" key="6">
    <source>
        <dbReference type="PROSITE-ProRule" id="PRU00169"/>
    </source>
</evidence>
<gene>
    <name evidence="8" type="ORF">BCL74_1704</name>
</gene>
<evidence type="ECO:0000256" key="1">
    <source>
        <dbReference type="ARBA" id="ARBA00022553"/>
    </source>
</evidence>
<sequence>MGRTRILIVEDEPNIVESLSYILRHADFDVSIAENGLEALERLRRAKFSAMILDVMMPGMSGFDVLREVRADRTLSGLPVIVLTAKGQSRDRQTASEAGATEFITKPFSNAEIIACMRQVTGKG</sequence>
<keyword evidence="1 6" id="KW-0597">Phosphoprotein</keyword>
<comment type="caution">
    <text evidence="8">The sequence shown here is derived from an EMBL/GenBank/DDBJ whole genome shotgun (WGS) entry which is preliminary data.</text>
</comment>
<dbReference type="PANTHER" id="PTHR44591:SF3">
    <property type="entry name" value="RESPONSE REGULATORY DOMAIN-CONTAINING PROTEIN"/>
    <property type="match status" value="1"/>
</dbReference>
<evidence type="ECO:0000313" key="9">
    <source>
        <dbReference type="Proteomes" id="UP000277424"/>
    </source>
</evidence>
<dbReference type="InterPro" id="IPR011006">
    <property type="entry name" value="CheY-like_superfamily"/>
</dbReference>
<dbReference type="EMBL" id="RBIG01000001">
    <property type="protein sequence ID" value="RKQ73912.1"/>
    <property type="molecule type" value="Genomic_DNA"/>
</dbReference>
<dbReference type="OrthoDB" id="9801602at2"/>
<dbReference type="CDD" id="cd17574">
    <property type="entry name" value="REC_OmpR"/>
    <property type="match status" value="1"/>
</dbReference>
<protein>
    <submittedName>
        <fullName evidence="8">Response regulator receiver domain-containing protein</fullName>
    </submittedName>
</protein>
<dbReference type="AlphaFoldDB" id="A0A420WSX0"/>
<dbReference type="InterPro" id="IPR050595">
    <property type="entry name" value="Bact_response_regulator"/>
</dbReference>
<feature type="domain" description="Response regulatory" evidence="7">
    <location>
        <begin position="5"/>
        <end position="121"/>
    </location>
</feature>
<evidence type="ECO:0000256" key="5">
    <source>
        <dbReference type="ARBA" id="ARBA00023163"/>
    </source>
</evidence>
<dbReference type="Proteomes" id="UP000277424">
    <property type="component" value="Unassembled WGS sequence"/>
</dbReference>
<dbReference type="PROSITE" id="PS50110">
    <property type="entry name" value="RESPONSE_REGULATORY"/>
    <property type="match status" value="1"/>
</dbReference>
<evidence type="ECO:0000256" key="2">
    <source>
        <dbReference type="ARBA" id="ARBA00023012"/>
    </source>
</evidence>
<organism evidence="8 9">
    <name type="scientific">Oceanibaculum indicum</name>
    <dbReference type="NCBI Taxonomy" id="526216"/>
    <lineage>
        <taxon>Bacteria</taxon>
        <taxon>Pseudomonadati</taxon>
        <taxon>Pseudomonadota</taxon>
        <taxon>Alphaproteobacteria</taxon>
        <taxon>Rhodospirillales</taxon>
        <taxon>Oceanibaculaceae</taxon>
        <taxon>Oceanibaculum</taxon>
    </lineage>
</organism>
<dbReference type="Pfam" id="PF00072">
    <property type="entry name" value="Response_reg"/>
    <property type="match status" value="1"/>
</dbReference>
<accession>A0A420WSX0</accession>
<feature type="modified residue" description="4-aspartylphosphate" evidence="6">
    <location>
        <position position="54"/>
    </location>
</feature>
<keyword evidence="5" id="KW-0804">Transcription</keyword>
<evidence type="ECO:0000256" key="4">
    <source>
        <dbReference type="ARBA" id="ARBA00023125"/>
    </source>
</evidence>